<dbReference type="AlphaFoldDB" id="A0A0J6SZI8"/>
<dbReference type="Pfam" id="PF13586">
    <property type="entry name" value="DDE_Tnp_1_2"/>
    <property type="match status" value="1"/>
</dbReference>
<dbReference type="InterPro" id="IPR025668">
    <property type="entry name" value="Tnp_DDE_dom"/>
</dbReference>
<gene>
    <name evidence="2" type="ORF">VQ02_10860</name>
</gene>
<organism evidence="2 3">
    <name type="scientific">Methylobacterium variabile</name>
    <dbReference type="NCBI Taxonomy" id="298794"/>
    <lineage>
        <taxon>Bacteria</taxon>
        <taxon>Pseudomonadati</taxon>
        <taxon>Pseudomonadota</taxon>
        <taxon>Alphaproteobacteria</taxon>
        <taxon>Hyphomicrobiales</taxon>
        <taxon>Methylobacteriaceae</taxon>
        <taxon>Methylobacterium</taxon>
    </lineage>
</organism>
<proteinExistence type="predicted"/>
<evidence type="ECO:0000313" key="2">
    <source>
        <dbReference type="EMBL" id="KMO39007.1"/>
    </source>
</evidence>
<keyword evidence="3" id="KW-1185">Reference proteome</keyword>
<sequence length="71" mass="8219">MRQQGISVVIPGTHGCECRIRLDTRRHPDRWRVEAVFCRLKDFRRIATYYDKLTRNVASALALAAVIASWC</sequence>
<dbReference type="EMBL" id="LABY01000065">
    <property type="protein sequence ID" value="KMO39007.1"/>
    <property type="molecule type" value="Genomic_DNA"/>
</dbReference>
<name>A0A0J6SZI8_9HYPH</name>
<accession>A0A0J6SZI8</accession>
<evidence type="ECO:0000313" key="3">
    <source>
        <dbReference type="Proteomes" id="UP000035955"/>
    </source>
</evidence>
<evidence type="ECO:0000259" key="1">
    <source>
        <dbReference type="Pfam" id="PF13586"/>
    </source>
</evidence>
<dbReference type="Proteomes" id="UP000035955">
    <property type="component" value="Unassembled WGS sequence"/>
</dbReference>
<reference evidence="2 3" key="1">
    <citation type="submission" date="2015-03" db="EMBL/GenBank/DDBJ databases">
        <title>Genome sequencing of Methylobacterium variabile DSM 16961.</title>
        <authorList>
            <person name="Chaudhry V."/>
            <person name="Patil P.B."/>
        </authorList>
    </citation>
    <scope>NUCLEOTIDE SEQUENCE [LARGE SCALE GENOMIC DNA]</scope>
    <source>
        <strain evidence="2 3">DSM 16961</strain>
    </source>
</reference>
<feature type="domain" description="Transposase DDE" evidence="1">
    <location>
        <begin position="2"/>
        <end position="67"/>
    </location>
</feature>
<protein>
    <recommendedName>
        <fullName evidence="1">Transposase DDE domain-containing protein</fullName>
    </recommendedName>
</protein>
<comment type="caution">
    <text evidence="2">The sequence shown here is derived from an EMBL/GenBank/DDBJ whole genome shotgun (WGS) entry which is preliminary data.</text>
</comment>
<dbReference type="PATRIC" id="fig|298794.3.peg.6795"/>